<dbReference type="EMBL" id="JAIWYP010000002">
    <property type="protein sequence ID" value="KAH3868431.1"/>
    <property type="molecule type" value="Genomic_DNA"/>
</dbReference>
<reference evidence="2" key="2">
    <citation type="submission" date="2020-11" db="EMBL/GenBank/DDBJ databases">
        <authorList>
            <person name="McCartney M.A."/>
            <person name="Auch B."/>
            <person name="Kono T."/>
            <person name="Mallez S."/>
            <person name="Becker A."/>
            <person name="Gohl D.M."/>
            <person name="Silverstein K.A.T."/>
            <person name="Koren S."/>
            <person name="Bechman K.B."/>
            <person name="Herman A."/>
            <person name="Abrahante J.E."/>
            <person name="Garbe J."/>
        </authorList>
    </citation>
    <scope>NUCLEOTIDE SEQUENCE</scope>
    <source>
        <strain evidence="2">Duluth1</strain>
        <tissue evidence="2">Whole animal</tissue>
    </source>
</reference>
<evidence type="ECO:0000313" key="2">
    <source>
        <dbReference type="EMBL" id="KAH3868431.1"/>
    </source>
</evidence>
<organism evidence="2 3">
    <name type="scientific">Dreissena polymorpha</name>
    <name type="common">Zebra mussel</name>
    <name type="synonym">Mytilus polymorpha</name>
    <dbReference type="NCBI Taxonomy" id="45954"/>
    <lineage>
        <taxon>Eukaryota</taxon>
        <taxon>Metazoa</taxon>
        <taxon>Spiralia</taxon>
        <taxon>Lophotrochozoa</taxon>
        <taxon>Mollusca</taxon>
        <taxon>Bivalvia</taxon>
        <taxon>Autobranchia</taxon>
        <taxon>Heteroconchia</taxon>
        <taxon>Euheterodonta</taxon>
        <taxon>Imparidentia</taxon>
        <taxon>Neoheterodontei</taxon>
        <taxon>Myida</taxon>
        <taxon>Dreissenoidea</taxon>
        <taxon>Dreissenidae</taxon>
        <taxon>Dreissena</taxon>
    </lineage>
</organism>
<proteinExistence type="predicted"/>
<dbReference type="Proteomes" id="UP000828390">
    <property type="component" value="Unassembled WGS sequence"/>
</dbReference>
<protein>
    <submittedName>
        <fullName evidence="2">Uncharacterized protein</fullName>
    </submittedName>
</protein>
<name>A0A9D4M2K8_DREPO</name>
<comment type="caution">
    <text evidence="2">The sequence shown here is derived from an EMBL/GenBank/DDBJ whole genome shotgun (WGS) entry which is preliminary data.</text>
</comment>
<keyword evidence="3" id="KW-1185">Reference proteome</keyword>
<evidence type="ECO:0000313" key="3">
    <source>
        <dbReference type="Proteomes" id="UP000828390"/>
    </source>
</evidence>
<dbReference type="AlphaFoldDB" id="A0A9D4M2K8"/>
<feature type="region of interest" description="Disordered" evidence="1">
    <location>
        <begin position="27"/>
        <end position="50"/>
    </location>
</feature>
<reference evidence="2" key="1">
    <citation type="journal article" date="2019" name="bioRxiv">
        <title>The Genome of the Zebra Mussel, Dreissena polymorpha: A Resource for Invasive Species Research.</title>
        <authorList>
            <person name="McCartney M.A."/>
            <person name="Auch B."/>
            <person name="Kono T."/>
            <person name="Mallez S."/>
            <person name="Zhang Y."/>
            <person name="Obille A."/>
            <person name="Becker A."/>
            <person name="Abrahante J.E."/>
            <person name="Garbe J."/>
            <person name="Badalamenti J.P."/>
            <person name="Herman A."/>
            <person name="Mangelson H."/>
            <person name="Liachko I."/>
            <person name="Sullivan S."/>
            <person name="Sone E.D."/>
            <person name="Koren S."/>
            <person name="Silverstein K.A.T."/>
            <person name="Beckman K.B."/>
            <person name="Gohl D.M."/>
        </authorList>
    </citation>
    <scope>NUCLEOTIDE SEQUENCE</scope>
    <source>
        <strain evidence="2">Duluth1</strain>
        <tissue evidence="2">Whole animal</tissue>
    </source>
</reference>
<accession>A0A9D4M2K8</accession>
<gene>
    <name evidence="2" type="ORF">DPMN_031578</name>
</gene>
<feature type="compositionally biased region" description="Acidic residues" evidence="1">
    <location>
        <begin position="34"/>
        <end position="50"/>
    </location>
</feature>
<sequence>MNIKYLKTRTGKEERLYSANTVIDDEVSTAGSESESESVLFEESDCPEKQ</sequence>
<evidence type="ECO:0000256" key="1">
    <source>
        <dbReference type="SAM" id="MobiDB-lite"/>
    </source>
</evidence>